<evidence type="ECO:0000256" key="4">
    <source>
        <dbReference type="ARBA" id="ARBA00023015"/>
    </source>
</evidence>
<dbReference type="PANTHER" id="PTHR24082">
    <property type="entry name" value="NUCLEAR HORMONE RECEPTOR"/>
    <property type="match status" value="1"/>
</dbReference>
<dbReference type="PANTHER" id="PTHR24082:SF283">
    <property type="entry name" value="NUCLEAR HORMONE RECEPTOR HR96"/>
    <property type="match status" value="1"/>
</dbReference>
<evidence type="ECO:0000256" key="3">
    <source>
        <dbReference type="ARBA" id="ARBA00022833"/>
    </source>
</evidence>
<dbReference type="SUPFAM" id="SSF48508">
    <property type="entry name" value="Nuclear receptor ligand-binding domain"/>
    <property type="match status" value="1"/>
</dbReference>
<evidence type="ECO:0000256" key="8">
    <source>
        <dbReference type="ARBA" id="ARBA00023242"/>
    </source>
</evidence>
<dbReference type="Gene3D" id="3.30.50.10">
    <property type="entry name" value="Erythroid Transcription Factor GATA-1, subunit A"/>
    <property type="match status" value="1"/>
</dbReference>
<dbReference type="InterPro" id="IPR035500">
    <property type="entry name" value="NHR-like_dom_sf"/>
</dbReference>
<dbReference type="Proteomes" id="UP000663860">
    <property type="component" value="Unassembled WGS sequence"/>
</dbReference>
<reference evidence="11" key="1">
    <citation type="submission" date="2021-02" db="EMBL/GenBank/DDBJ databases">
        <authorList>
            <person name="Nowell W R."/>
        </authorList>
    </citation>
    <scope>NUCLEOTIDE SEQUENCE</scope>
</reference>
<dbReference type="GO" id="GO:0045944">
    <property type="term" value="P:positive regulation of transcription by RNA polymerase II"/>
    <property type="evidence" value="ECO:0007669"/>
    <property type="project" value="TreeGrafter"/>
</dbReference>
<comment type="caution">
    <text evidence="11">The sequence shown here is derived from an EMBL/GenBank/DDBJ whole genome shotgun (WGS) entry which is preliminary data.</text>
</comment>
<keyword evidence="5" id="KW-0238">DNA-binding</keyword>
<dbReference type="InterPro" id="IPR050234">
    <property type="entry name" value="Nuclear_hormone_rcpt_NR1"/>
</dbReference>
<dbReference type="InterPro" id="IPR000536">
    <property type="entry name" value="Nucl_hrmn_rcpt_lig-bd"/>
</dbReference>
<dbReference type="Pfam" id="PF00105">
    <property type="entry name" value="zf-C4"/>
    <property type="match status" value="1"/>
</dbReference>
<evidence type="ECO:0000256" key="7">
    <source>
        <dbReference type="ARBA" id="ARBA00023170"/>
    </source>
</evidence>
<dbReference type="PRINTS" id="PR00047">
    <property type="entry name" value="STROIDFINGER"/>
</dbReference>
<proteinExistence type="predicted"/>
<organism evidence="11 13">
    <name type="scientific">Adineta steineri</name>
    <dbReference type="NCBI Taxonomy" id="433720"/>
    <lineage>
        <taxon>Eukaryota</taxon>
        <taxon>Metazoa</taxon>
        <taxon>Spiralia</taxon>
        <taxon>Gnathifera</taxon>
        <taxon>Rotifera</taxon>
        <taxon>Eurotatoria</taxon>
        <taxon>Bdelloidea</taxon>
        <taxon>Adinetida</taxon>
        <taxon>Adinetidae</taxon>
        <taxon>Adineta</taxon>
    </lineage>
</organism>
<keyword evidence="7" id="KW-0675">Receptor</keyword>
<dbReference type="Gene3D" id="1.10.565.10">
    <property type="entry name" value="Retinoid X Receptor"/>
    <property type="match status" value="1"/>
</dbReference>
<dbReference type="AlphaFoldDB" id="A0A814MLH9"/>
<keyword evidence="3" id="KW-0862">Zinc</keyword>
<dbReference type="GO" id="GO:0030154">
    <property type="term" value="P:cell differentiation"/>
    <property type="evidence" value="ECO:0007669"/>
    <property type="project" value="TreeGrafter"/>
</dbReference>
<dbReference type="EMBL" id="CAJOBB010001133">
    <property type="protein sequence ID" value="CAF3813973.1"/>
    <property type="molecule type" value="Genomic_DNA"/>
</dbReference>
<accession>A0A814MLH9</accession>
<dbReference type="PROSITE" id="PS51030">
    <property type="entry name" value="NUCLEAR_REC_DBD_2"/>
    <property type="match status" value="1"/>
</dbReference>
<dbReference type="SMART" id="SM00399">
    <property type="entry name" value="ZnF_C4"/>
    <property type="match status" value="1"/>
</dbReference>
<protein>
    <submittedName>
        <fullName evidence="11">Uncharacterized protein</fullName>
    </submittedName>
</protein>
<keyword evidence="1" id="KW-0479">Metal-binding</keyword>
<dbReference type="GO" id="GO:0004879">
    <property type="term" value="F:nuclear receptor activity"/>
    <property type="evidence" value="ECO:0007669"/>
    <property type="project" value="TreeGrafter"/>
</dbReference>
<evidence type="ECO:0000256" key="2">
    <source>
        <dbReference type="ARBA" id="ARBA00022771"/>
    </source>
</evidence>
<evidence type="ECO:0000313" key="11">
    <source>
        <dbReference type="EMBL" id="CAF1081395.1"/>
    </source>
</evidence>
<evidence type="ECO:0000259" key="10">
    <source>
        <dbReference type="PROSITE" id="PS51843"/>
    </source>
</evidence>
<evidence type="ECO:0000256" key="5">
    <source>
        <dbReference type="ARBA" id="ARBA00023125"/>
    </source>
</evidence>
<dbReference type="GO" id="GO:0000978">
    <property type="term" value="F:RNA polymerase II cis-regulatory region sequence-specific DNA binding"/>
    <property type="evidence" value="ECO:0007669"/>
    <property type="project" value="TreeGrafter"/>
</dbReference>
<dbReference type="GO" id="GO:0000122">
    <property type="term" value="P:negative regulation of transcription by RNA polymerase II"/>
    <property type="evidence" value="ECO:0007669"/>
    <property type="project" value="TreeGrafter"/>
</dbReference>
<evidence type="ECO:0000259" key="9">
    <source>
        <dbReference type="PROSITE" id="PS51030"/>
    </source>
</evidence>
<feature type="domain" description="Nuclear receptor" evidence="9">
    <location>
        <begin position="89"/>
        <end position="171"/>
    </location>
</feature>
<evidence type="ECO:0000313" key="12">
    <source>
        <dbReference type="EMBL" id="CAF3813973.1"/>
    </source>
</evidence>
<gene>
    <name evidence="11" type="ORF">IZO911_LOCUS21981</name>
    <name evidence="12" type="ORF">KXQ929_LOCUS17801</name>
</gene>
<dbReference type="SUPFAM" id="SSF57716">
    <property type="entry name" value="Glucocorticoid receptor-like (DNA-binding domain)"/>
    <property type="match status" value="1"/>
</dbReference>
<sequence length="480" mass="55615">MTNIDNEQKSNKNTTKVVIITSVDDDNDNILSCLNPSNIETFVVDLNHTDLVNVYENHNKNKKRTLSQTEHDSLIDMNKNMNMKKRKADLTCVVCGGQAIGYNFAQITCESCKAFFRRNALHPIEKTKCTQNQTSFNKIHCDVQFNVKRKCQRCRLLKCFQQGMRKDFILTAEEKRYKQERLEENRRLRTTFSNDDDNNIESKEEIKPTIIHQKSEPIVNNSSYPSLLSESELACLLHIQSAYLSASQSTPHASSVISLELAPDKISAFMSTFDIQNLAAVKLINFIREIPEFEQLDEHDRLILVKYNLTLLFLIRHSLTFDSVRELCYDLDTTDTISPTDEAFALQCKSLFILCYGYEFNQAVIAILHVLVNIVNKDPIIVQLLMLIMIFSKGLSADNEREPILNDEQRVYHAQAKYTDLLFRYLLQKSSYENVTTKMTRITEQLLKIQKLLRDFHQYIKSKVDLNHINPLMRSLFQLT</sequence>
<keyword evidence="6" id="KW-0804">Transcription</keyword>
<feature type="domain" description="NR LBD" evidence="10">
    <location>
        <begin position="235"/>
        <end position="480"/>
    </location>
</feature>
<evidence type="ECO:0000256" key="1">
    <source>
        <dbReference type="ARBA" id="ARBA00022723"/>
    </source>
</evidence>
<evidence type="ECO:0000313" key="13">
    <source>
        <dbReference type="Proteomes" id="UP000663860"/>
    </source>
</evidence>
<dbReference type="EMBL" id="CAJNOE010000241">
    <property type="protein sequence ID" value="CAF1081395.1"/>
    <property type="molecule type" value="Genomic_DNA"/>
</dbReference>
<keyword evidence="4" id="KW-0805">Transcription regulation</keyword>
<evidence type="ECO:0000256" key="6">
    <source>
        <dbReference type="ARBA" id="ARBA00023163"/>
    </source>
</evidence>
<keyword evidence="8" id="KW-0539">Nucleus</keyword>
<dbReference type="InterPro" id="IPR013088">
    <property type="entry name" value="Znf_NHR/GATA"/>
</dbReference>
<dbReference type="InterPro" id="IPR001628">
    <property type="entry name" value="Znf_hrmn_rcpt"/>
</dbReference>
<dbReference type="Proteomes" id="UP000663868">
    <property type="component" value="Unassembled WGS sequence"/>
</dbReference>
<dbReference type="Pfam" id="PF00104">
    <property type="entry name" value="Hormone_recep"/>
    <property type="match status" value="1"/>
</dbReference>
<dbReference type="GO" id="GO:0008270">
    <property type="term" value="F:zinc ion binding"/>
    <property type="evidence" value="ECO:0007669"/>
    <property type="project" value="UniProtKB-KW"/>
</dbReference>
<dbReference type="PROSITE" id="PS51843">
    <property type="entry name" value="NR_LBD"/>
    <property type="match status" value="1"/>
</dbReference>
<name>A0A814MLH9_9BILA</name>
<keyword evidence="2" id="KW-0863">Zinc-finger</keyword>